<dbReference type="RefSeq" id="YP_009131335.1">
    <property type="nucleotide sequence ID" value="NC_026851.1"/>
</dbReference>
<keyword evidence="1" id="KW-1133">Transmembrane helix</keyword>
<reference evidence="2" key="1">
    <citation type="journal article" date="2015" name="Sci. Rep.">
        <title>Updating algal evolutionary relationships through plastid genome sequencing: did alveolate plastids emerge through endosymbiosis of an ochrophyte?</title>
        <authorList>
            <person name="Sevcikova T."/>
            <person name="Horak A."/>
            <person name="Klimes V."/>
            <person name="Zbrankova V."/>
            <person name="Demir-Hilton E."/>
            <person name="Sudek S."/>
            <person name="Jenkins J."/>
            <person name="Schmutz J."/>
            <person name="Pribyl P."/>
            <person name="Fousek J."/>
            <person name="Vlcek C."/>
            <person name="Lang B.F."/>
            <person name="Obornik M."/>
            <person name="Worden A.Z."/>
            <person name="Elias M."/>
        </authorList>
    </citation>
    <scope>NUCLEOTIDE SEQUENCE</scope>
</reference>
<protein>
    <submittedName>
        <fullName evidence="2">Cytochrome b6f complex subunit VI</fullName>
    </submittedName>
</protein>
<dbReference type="EMBL" id="KJ624065">
    <property type="protein sequence ID" value="AIB04138.1"/>
    <property type="molecule type" value="Genomic_DNA"/>
</dbReference>
<proteinExistence type="predicted"/>
<evidence type="ECO:0000256" key="1">
    <source>
        <dbReference type="SAM" id="Phobius"/>
    </source>
</evidence>
<organism evidence="2">
    <name type="scientific">Trachydiscus minutus</name>
    <dbReference type="NCBI Taxonomy" id="1032745"/>
    <lineage>
        <taxon>Eukaryota</taxon>
        <taxon>Sar</taxon>
        <taxon>Stramenopiles</taxon>
        <taxon>Ochrophyta</taxon>
        <taxon>Eustigmatophyceae</taxon>
        <taxon>Goniochloridales</taxon>
        <taxon>Goniochloridaceae</taxon>
        <taxon>Trachydiscus</taxon>
    </lineage>
</organism>
<dbReference type="GeneID" id="24121282"/>
<sequence length="31" mass="3411">MVFIVYYILLTVLALSAAASLFLGLKLIKLI</sequence>
<keyword evidence="1" id="KW-0812">Transmembrane</keyword>
<gene>
    <name evidence="2" type="primary">petL</name>
</gene>
<feature type="transmembrane region" description="Helical" evidence="1">
    <location>
        <begin position="6"/>
        <end position="28"/>
    </location>
</feature>
<keyword evidence="2" id="KW-0934">Plastid</keyword>
<accession>A0A0D3M5S7</accession>
<name>A0A0D3M5S7_9STRA</name>
<geneLocation type="plastid" evidence="2"/>
<evidence type="ECO:0000313" key="2">
    <source>
        <dbReference type="EMBL" id="AIB04138.1"/>
    </source>
</evidence>
<keyword evidence="1" id="KW-0472">Membrane</keyword>
<dbReference type="AlphaFoldDB" id="A0A0D3M5S7"/>